<dbReference type="RefSeq" id="WP_130493496.1">
    <property type="nucleotide sequence ID" value="NZ_SGXD01000003.1"/>
</dbReference>
<dbReference type="PROSITE" id="PS00101">
    <property type="entry name" value="HEXAPEP_TRANSFERASES"/>
    <property type="match status" value="1"/>
</dbReference>
<keyword evidence="3" id="KW-0677">Repeat</keyword>
<dbReference type="Pfam" id="PF00132">
    <property type="entry name" value="Hexapep"/>
    <property type="match status" value="1"/>
</dbReference>
<keyword evidence="7" id="KW-1185">Reference proteome</keyword>
<dbReference type="InterPro" id="IPR045304">
    <property type="entry name" value="LbH_SAT"/>
</dbReference>
<organism evidence="6 7">
    <name type="scientific">Motilibacter rhizosphaerae</name>
    <dbReference type="NCBI Taxonomy" id="598652"/>
    <lineage>
        <taxon>Bacteria</taxon>
        <taxon>Bacillati</taxon>
        <taxon>Actinomycetota</taxon>
        <taxon>Actinomycetes</taxon>
        <taxon>Motilibacterales</taxon>
        <taxon>Motilibacteraceae</taxon>
        <taxon>Motilibacter</taxon>
    </lineage>
</organism>
<comment type="caution">
    <text evidence="6">The sequence shown here is derived from an EMBL/GenBank/DDBJ whole genome shotgun (WGS) entry which is preliminary data.</text>
</comment>
<keyword evidence="4" id="KW-0012">Acyltransferase</keyword>
<evidence type="ECO:0000256" key="4">
    <source>
        <dbReference type="ARBA" id="ARBA00023315"/>
    </source>
</evidence>
<name>A0A4Q7NPW5_9ACTN</name>
<comment type="similarity">
    <text evidence="1">Belongs to the transferase hexapeptide repeat family.</text>
</comment>
<proteinExistence type="inferred from homology"/>
<protein>
    <submittedName>
        <fullName evidence="6">Serine O-acetyltransferase</fullName>
    </submittedName>
</protein>
<feature type="region of interest" description="Disordered" evidence="5">
    <location>
        <begin position="164"/>
        <end position="187"/>
    </location>
</feature>
<dbReference type="CDD" id="cd03354">
    <property type="entry name" value="LbH_SAT"/>
    <property type="match status" value="1"/>
</dbReference>
<dbReference type="Gene3D" id="2.160.10.10">
    <property type="entry name" value="Hexapeptide repeat proteins"/>
    <property type="match status" value="1"/>
</dbReference>
<evidence type="ECO:0000313" key="7">
    <source>
        <dbReference type="Proteomes" id="UP000293638"/>
    </source>
</evidence>
<dbReference type="InterPro" id="IPR001451">
    <property type="entry name" value="Hexapep"/>
</dbReference>
<dbReference type="InterPro" id="IPR018357">
    <property type="entry name" value="Hexapep_transf_CS"/>
</dbReference>
<evidence type="ECO:0000256" key="5">
    <source>
        <dbReference type="SAM" id="MobiDB-lite"/>
    </source>
</evidence>
<keyword evidence="2 6" id="KW-0808">Transferase</keyword>
<reference evidence="6 7" key="1">
    <citation type="submission" date="2019-02" db="EMBL/GenBank/DDBJ databases">
        <title>Genomic Encyclopedia of Type Strains, Phase IV (KMG-IV): sequencing the most valuable type-strain genomes for metagenomic binning, comparative biology and taxonomic classification.</title>
        <authorList>
            <person name="Goeker M."/>
        </authorList>
    </citation>
    <scope>NUCLEOTIDE SEQUENCE [LARGE SCALE GENOMIC DNA]</scope>
    <source>
        <strain evidence="6 7">DSM 45622</strain>
    </source>
</reference>
<dbReference type="AlphaFoldDB" id="A0A4Q7NPW5"/>
<gene>
    <name evidence="6" type="ORF">EV189_2791</name>
</gene>
<sequence>MTTADAVALLRADLAAYREDADRPPRTAIDQVVRVVLLQRLQAVALFRLAQFVFPRSAVLAYLIKAVNVALTGADVSHEAAVGPGLQLYHPTGVVIGPRARIGSRCRIMAGVVFGHGRGGSPRVGDDVFIGSHAVLVGGISVGDRASIGAQAVVTVDVPAGGAARAPRSEIKGPREPAVLDLDKVAQ</sequence>
<dbReference type="Proteomes" id="UP000293638">
    <property type="component" value="Unassembled WGS sequence"/>
</dbReference>
<evidence type="ECO:0000313" key="6">
    <source>
        <dbReference type="EMBL" id="RZS87365.1"/>
    </source>
</evidence>
<dbReference type="InterPro" id="IPR011004">
    <property type="entry name" value="Trimer_LpxA-like_sf"/>
</dbReference>
<dbReference type="EMBL" id="SGXD01000003">
    <property type="protein sequence ID" value="RZS87365.1"/>
    <property type="molecule type" value="Genomic_DNA"/>
</dbReference>
<dbReference type="SUPFAM" id="SSF51161">
    <property type="entry name" value="Trimeric LpxA-like enzymes"/>
    <property type="match status" value="1"/>
</dbReference>
<accession>A0A4Q7NPW5</accession>
<dbReference type="PANTHER" id="PTHR42811">
    <property type="entry name" value="SERINE ACETYLTRANSFERASE"/>
    <property type="match status" value="1"/>
</dbReference>
<evidence type="ECO:0000256" key="3">
    <source>
        <dbReference type="ARBA" id="ARBA00022737"/>
    </source>
</evidence>
<evidence type="ECO:0000256" key="2">
    <source>
        <dbReference type="ARBA" id="ARBA00022679"/>
    </source>
</evidence>
<dbReference type="GO" id="GO:0016746">
    <property type="term" value="F:acyltransferase activity"/>
    <property type="evidence" value="ECO:0007669"/>
    <property type="project" value="UniProtKB-KW"/>
</dbReference>
<dbReference type="OrthoDB" id="2643438at2"/>
<evidence type="ECO:0000256" key="1">
    <source>
        <dbReference type="ARBA" id="ARBA00007274"/>
    </source>
</evidence>